<organism evidence="1 2">
    <name type="scientific">Pseudomonas oryziphila</name>
    <dbReference type="NCBI Taxonomy" id="2894079"/>
    <lineage>
        <taxon>Bacteria</taxon>
        <taxon>Pseudomonadati</taxon>
        <taxon>Pseudomonadota</taxon>
        <taxon>Gammaproteobacteria</taxon>
        <taxon>Pseudomonadales</taxon>
        <taxon>Pseudomonadaceae</taxon>
        <taxon>Pseudomonas</taxon>
    </lineage>
</organism>
<sequence>MIFHSSSEQDISVGPGAQAARRKVAAVVSDLLSEVSLECGAETWSYISIMMPDDAIDGYPEVSRYHKQRSVIEVRVQLPFYEVKDADDVGKVEFMLDGLNRSIDLMVGIKSLKMSSADASVLRGVVTQAKDRLGVA</sequence>
<dbReference type="EMBL" id="CP034337">
    <property type="protein sequence ID" value="AZL72074.1"/>
    <property type="molecule type" value="Genomic_DNA"/>
</dbReference>
<proteinExistence type="predicted"/>
<protein>
    <submittedName>
        <fullName evidence="1">Uncharacterized protein</fullName>
    </submittedName>
</protein>
<name>A0ABN5TEA5_9PSED</name>
<dbReference type="RefSeq" id="WP_125462406.1">
    <property type="nucleotide sequence ID" value="NZ_CP034337.1"/>
</dbReference>
<keyword evidence="2" id="KW-1185">Reference proteome</keyword>
<accession>A0ABN5TEA5</accession>
<evidence type="ECO:0000313" key="1">
    <source>
        <dbReference type="EMBL" id="AZL72074.1"/>
    </source>
</evidence>
<gene>
    <name evidence="1" type="ORF">EI693_02760</name>
</gene>
<dbReference type="Proteomes" id="UP000272622">
    <property type="component" value="Chromosome"/>
</dbReference>
<evidence type="ECO:0000313" key="2">
    <source>
        <dbReference type="Proteomes" id="UP000272622"/>
    </source>
</evidence>
<reference evidence="1 2" key="1">
    <citation type="submission" date="2018-12" db="EMBL/GenBank/DDBJ databases">
        <authorList>
            <person name="Li S."/>
            <person name="Yang R."/>
            <person name="Chen G."/>
            <person name="Zou L."/>
            <person name="Zhang C."/>
            <person name="Chen Y."/>
            <person name="Liu Z."/>
            <person name="Li Y."/>
            <person name="Yan Y."/>
            <person name="Huang M."/>
            <person name="Chen T."/>
        </authorList>
    </citation>
    <scope>NUCLEOTIDE SEQUENCE [LARGE SCALE GENOMIC DNA]</scope>
    <source>
        <strain evidence="1 2">2014</strain>
    </source>
</reference>